<reference evidence="1" key="3">
    <citation type="submission" date="2025-09" db="UniProtKB">
        <authorList>
            <consortium name="Ensembl"/>
        </authorList>
    </citation>
    <scope>IDENTIFICATION</scope>
</reference>
<protein>
    <submittedName>
        <fullName evidence="1">Uncharacterized protein</fullName>
    </submittedName>
</protein>
<accession>A0A3P8TQD4</accession>
<evidence type="ECO:0000313" key="2">
    <source>
        <dbReference type="Proteomes" id="UP000265080"/>
    </source>
</evidence>
<sequence>MEIMLLCSCNLSYSMWGEKKKKIHFTKLFSLELKCPCYYISENNCLENMPSAEAKLKKNSQNKRNTELCWKII</sequence>
<dbReference type="Proteomes" id="UP000265080">
    <property type="component" value="Chromosome 5"/>
</dbReference>
<name>A0A3P8TQD4_AMPPE</name>
<evidence type="ECO:0000313" key="1">
    <source>
        <dbReference type="Ensembl" id="ENSAPEP00000026811.1"/>
    </source>
</evidence>
<reference evidence="1" key="2">
    <citation type="submission" date="2025-08" db="UniProtKB">
        <authorList>
            <consortium name="Ensembl"/>
        </authorList>
    </citation>
    <scope>IDENTIFICATION</scope>
</reference>
<reference evidence="1 2" key="1">
    <citation type="submission" date="2018-03" db="EMBL/GenBank/DDBJ databases">
        <title>Finding Nemo's genes: A chromosome-scale reference assembly of the genome of the orange clownfish Amphiprion percula.</title>
        <authorList>
            <person name="Lehmann R."/>
        </authorList>
    </citation>
    <scope>NUCLEOTIDE SEQUENCE</scope>
</reference>
<organism evidence="1 2">
    <name type="scientific">Amphiprion percula</name>
    <name type="common">Orange clownfish</name>
    <name type="synonym">Lutjanus percula</name>
    <dbReference type="NCBI Taxonomy" id="161767"/>
    <lineage>
        <taxon>Eukaryota</taxon>
        <taxon>Metazoa</taxon>
        <taxon>Chordata</taxon>
        <taxon>Craniata</taxon>
        <taxon>Vertebrata</taxon>
        <taxon>Euteleostomi</taxon>
        <taxon>Actinopterygii</taxon>
        <taxon>Neopterygii</taxon>
        <taxon>Teleostei</taxon>
        <taxon>Neoteleostei</taxon>
        <taxon>Acanthomorphata</taxon>
        <taxon>Ovalentaria</taxon>
        <taxon>Pomacentridae</taxon>
        <taxon>Amphiprion</taxon>
    </lineage>
</organism>
<keyword evidence="2" id="KW-1185">Reference proteome</keyword>
<proteinExistence type="predicted"/>
<dbReference type="AlphaFoldDB" id="A0A3P8TQD4"/>
<dbReference type="Ensembl" id="ENSAPET00000027525.1">
    <property type="protein sequence ID" value="ENSAPEP00000026811.1"/>
    <property type="gene ID" value="ENSAPEG00000019051.1"/>
</dbReference>